<dbReference type="OrthoDB" id="10038994at2759"/>
<dbReference type="PANTHER" id="PTHR19300:SF57">
    <property type="entry name" value="BETA-1,4-N-ACETYLGALACTOSAMINYLTRANSFERASE"/>
    <property type="match status" value="1"/>
</dbReference>
<keyword evidence="1" id="KW-0808">Transferase</keyword>
<dbReference type="PANTHER" id="PTHR19300">
    <property type="entry name" value="BETA-1,4-GALACTOSYLTRANSFERASE"/>
    <property type="match status" value="1"/>
</dbReference>
<reference evidence="3" key="1">
    <citation type="submission" date="2021-02" db="EMBL/GenBank/DDBJ databases">
        <authorList>
            <person name="Nowell W R."/>
        </authorList>
    </citation>
    <scope>NUCLEOTIDE SEQUENCE</scope>
    <source>
        <strain evidence="3">Ploen Becks lab</strain>
    </source>
</reference>
<dbReference type="AlphaFoldDB" id="A0A814F7C3"/>
<dbReference type="EMBL" id="CAJNOC010003324">
    <property type="protein sequence ID" value="CAF0977663.1"/>
    <property type="molecule type" value="Genomic_DNA"/>
</dbReference>
<accession>A0A814F7C3</accession>
<evidence type="ECO:0000313" key="4">
    <source>
        <dbReference type="Proteomes" id="UP000663879"/>
    </source>
</evidence>
<dbReference type="PRINTS" id="PR02050">
    <property type="entry name" value="B14GALTRFASE"/>
</dbReference>
<evidence type="ECO:0000313" key="3">
    <source>
        <dbReference type="EMBL" id="CAF0977663.1"/>
    </source>
</evidence>
<sequence length="191" mass="22434">MHDVDLIPESDFNIYGCGDDFVDNYNDDMPRHLSLTIRKMNETHLENLNLNISYKPNLYELLVGGVLCIRPKLYNRINGFSNEYWNWGAEDDDLGIRMLIKNICVTRPDSIYALYKMSYHKKSEANPIRENLLFSTFNRMKKDGLSNFYRLDVESDQKKPSTLFTHLKVFVGTQPPNYYKKFNSTIIKKIN</sequence>
<dbReference type="InterPro" id="IPR029044">
    <property type="entry name" value="Nucleotide-diphossugar_trans"/>
</dbReference>
<dbReference type="SUPFAM" id="SSF53448">
    <property type="entry name" value="Nucleotide-diphospho-sugar transferases"/>
    <property type="match status" value="1"/>
</dbReference>
<protein>
    <recommendedName>
        <fullName evidence="2">Galactosyltransferase C-terminal domain-containing protein</fullName>
    </recommendedName>
</protein>
<dbReference type="GO" id="GO:0005794">
    <property type="term" value="C:Golgi apparatus"/>
    <property type="evidence" value="ECO:0007669"/>
    <property type="project" value="TreeGrafter"/>
</dbReference>
<dbReference type="Proteomes" id="UP000663879">
    <property type="component" value="Unassembled WGS sequence"/>
</dbReference>
<keyword evidence="4" id="KW-1185">Reference proteome</keyword>
<evidence type="ECO:0000259" key="2">
    <source>
        <dbReference type="Pfam" id="PF02709"/>
    </source>
</evidence>
<dbReference type="InterPro" id="IPR027791">
    <property type="entry name" value="Galactosyl_T_C"/>
</dbReference>
<dbReference type="GO" id="GO:0008378">
    <property type="term" value="F:galactosyltransferase activity"/>
    <property type="evidence" value="ECO:0007669"/>
    <property type="project" value="TreeGrafter"/>
</dbReference>
<comment type="caution">
    <text evidence="3">The sequence shown here is derived from an EMBL/GenBank/DDBJ whole genome shotgun (WGS) entry which is preliminary data.</text>
</comment>
<feature type="domain" description="Galactosyltransferase C-terminal" evidence="2">
    <location>
        <begin position="57"/>
        <end position="121"/>
    </location>
</feature>
<dbReference type="Pfam" id="PF02709">
    <property type="entry name" value="Glyco_transf_7C"/>
    <property type="match status" value="1"/>
</dbReference>
<evidence type="ECO:0000256" key="1">
    <source>
        <dbReference type="ARBA" id="ARBA00022679"/>
    </source>
</evidence>
<proteinExistence type="predicted"/>
<dbReference type="InterPro" id="IPR003859">
    <property type="entry name" value="Galactosyl_T"/>
</dbReference>
<gene>
    <name evidence="3" type="ORF">OXX778_LOCUS15253</name>
</gene>
<name>A0A814F7C3_9BILA</name>
<organism evidence="3 4">
    <name type="scientific">Brachionus calyciflorus</name>
    <dbReference type="NCBI Taxonomy" id="104777"/>
    <lineage>
        <taxon>Eukaryota</taxon>
        <taxon>Metazoa</taxon>
        <taxon>Spiralia</taxon>
        <taxon>Gnathifera</taxon>
        <taxon>Rotifera</taxon>
        <taxon>Eurotatoria</taxon>
        <taxon>Monogononta</taxon>
        <taxon>Pseudotrocha</taxon>
        <taxon>Ploima</taxon>
        <taxon>Brachionidae</taxon>
        <taxon>Brachionus</taxon>
    </lineage>
</organism>
<dbReference type="Gene3D" id="3.90.550.10">
    <property type="entry name" value="Spore Coat Polysaccharide Biosynthesis Protein SpsA, Chain A"/>
    <property type="match status" value="1"/>
</dbReference>
<dbReference type="GO" id="GO:0005975">
    <property type="term" value="P:carbohydrate metabolic process"/>
    <property type="evidence" value="ECO:0007669"/>
    <property type="project" value="InterPro"/>
</dbReference>